<dbReference type="Proteomes" id="UP001058713">
    <property type="component" value="Chromosome"/>
</dbReference>
<dbReference type="KEGG" id="lcae:K3721_14855"/>
<evidence type="ECO:0000313" key="3">
    <source>
        <dbReference type="Proteomes" id="UP001058713"/>
    </source>
</evidence>
<evidence type="ECO:0000313" key="2">
    <source>
        <dbReference type="EMBL" id="UWQ53255.1"/>
    </source>
</evidence>
<protein>
    <submittedName>
        <fullName evidence="2">DUF4864 domain-containing protein</fullName>
    </submittedName>
</protein>
<proteinExistence type="predicted"/>
<dbReference type="RefSeq" id="WP_259970930.1">
    <property type="nucleotide sequence ID" value="NZ_CP081070.1"/>
</dbReference>
<dbReference type="AlphaFoldDB" id="A0A9Q9LW47"/>
<organism evidence="2 3">
    <name type="scientific">Leisingera caerulea</name>
    <name type="common">Phaeobacter caeruleus</name>
    <dbReference type="NCBI Taxonomy" id="506591"/>
    <lineage>
        <taxon>Bacteria</taxon>
        <taxon>Pseudomonadati</taxon>
        <taxon>Pseudomonadota</taxon>
        <taxon>Alphaproteobacteria</taxon>
        <taxon>Rhodobacterales</taxon>
        <taxon>Roseobacteraceae</taxon>
        <taxon>Leisingera</taxon>
    </lineage>
</organism>
<keyword evidence="1" id="KW-0732">Signal</keyword>
<name>A0A9Q9LW47_LEICA</name>
<reference evidence="2" key="1">
    <citation type="submission" date="2021-08" db="EMBL/GenBank/DDBJ databases">
        <authorList>
            <person name="Nwanade C."/>
            <person name="Wang M."/>
            <person name="Masoudi A."/>
            <person name="Yu Z."/>
            <person name="Liu J."/>
        </authorList>
    </citation>
    <scope>NUCLEOTIDE SEQUENCE</scope>
    <source>
        <strain evidence="2">S122</strain>
    </source>
</reference>
<accession>A0A9Q9LW47</accession>
<dbReference type="InterPro" id="IPR032347">
    <property type="entry name" value="DUF4864"/>
</dbReference>
<feature type="signal peptide" evidence="1">
    <location>
        <begin position="1"/>
        <end position="20"/>
    </location>
</feature>
<feature type="chain" id="PRO_5040390544" evidence="1">
    <location>
        <begin position="21"/>
        <end position="133"/>
    </location>
</feature>
<evidence type="ECO:0000256" key="1">
    <source>
        <dbReference type="SAM" id="SignalP"/>
    </source>
</evidence>
<dbReference type="Pfam" id="PF16156">
    <property type="entry name" value="DUF4864"/>
    <property type="match status" value="1"/>
</dbReference>
<sequence length="133" mass="15114">MRSVLFAGVSVFLLTFPAFAQREPVTAVIGSQFEAFLNNDAETAFTYASPDIRRIFGTPDRFGQMVRQGYPMVWRPAEVRYLDLREVAGNLWQRVMITDQNGTVHLLDYQMVKLEIGWKINAVQLLQGQADSV</sequence>
<dbReference type="EMBL" id="CP081070">
    <property type="protein sequence ID" value="UWQ53255.1"/>
    <property type="molecule type" value="Genomic_DNA"/>
</dbReference>
<gene>
    <name evidence="2" type="ORF">K3721_14855</name>
</gene>